<accession>A0A9P7GXM2</accession>
<feature type="compositionally biased region" description="Basic and acidic residues" evidence="1">
    <location>
        <begin position="205"/>
        <end position="227"/>
    </location>
</feature>
<keyword evidence="2" id="KW-0812">Transmembrane</keyword>
<feature type="region of interest" description="Disordered" evidence="1">
    <location>
        <begin position="85"/>
        <end position="104"/>
    </location>
</feature>
<keyword evidence="4" id="KW-1185">Reference proteome</keyword>
<dbReference type="Proteomes" id="UP000782241">
    <property type="component" value="Unassembled WGS sequence"/>
</dbReference>
<keyword evidence="2" id="KW-0472">Membrane</keyword>
<organism evidence="3 4">
    <name type="scientific">Fusarium avenaceum</name>
    <dbReference type="NCBI Taxonomy" id="40199"/>
    <lineage>
        <taxon>Eukaryota</taxon>
        <taxon>Fungi</taxon>
        <taxon>Dikarya</taxon>
        <taxon>Ascomycota</taxon>
        <taxon>Pezizomycotina</taxon>
        <taxon>Sordariomycetes</taxon>
        <taxon>Hypocreomycetidae</taxon>
        <taxon>Hypocreales</taxon>
        <taxon>Nectriaceae</taxon>
        <taxon>Fusarium</taxon>
        <taxon>Fusarium tricinctum species complex</taxon>
    </lineage>
</organism>
<evidence type="ECO:0000313" key="4">
    <source>
        <dbReference type="Proteomes" id="UP000782241"/>
    </source>
</evidence>
<dbReference type="EMBL" id="JAGPUO010000032">
    <property type="protein sequence ID" value="KAG5655240.1"/>
    <property type="molecule type" value="Genomic_DNA"/>
</dbReference>
<protein>
    <submittedName>
        <fullName evidence="3">Uncharacterized protein</fullName>
    </submittedName>
</protein>
<proteinExistence type="predicted"/>
<evidence type="ECO:0000256" key="1">
    <source>
        <dbReference type="SAM" id="MobiDB-lite"/>
    </source>
</evidence>
<comment type="caution">
    <text evidence="3">The sequence shown here is derived from an EMBL/GenBank/DDBJ whole genome shotgun (WGS) entry which is preliminary data.</text>
</comment>
<dbReference type="AlphaFoldDB" id="A0A9P7GXM2"/>
<reference evidence="3" key="1">
    <citation type="submission" date="2021-04" db="EMBL/GenBank/DDBJ databases">
        <title>Draft genome of Fusarium avenaceum strain F156N33, isolated from an atmospheric sample in Virginia.</title>
        <authorList>
            <person name="Yang S."/>
            <person name="Vinatzer B.A."/>
            <person name="Coleman J."/>
        </authorList>
    </citation>
    <scope>NUCLEOTIDE SEQUENCE</scope>
    <source>
        <strain evidence="3">F156N33</strain>
    </source>
</reference>
<evidence type="ECO:0000313" key="3">
    <source>
        <dbReference type="EMBL" id="KAG5655240.1"/>
    </source>
</evidence>
<name>A0A9P7GXM2_9HYPO</name>
<feature type="transmembrane region" description="Helical" evidence="2">
    <location>
        <begin position="12"/>
        <end position="31"/>
    </location>
</feature>
<gene>
    <name evidence="3" type="ORF">KAF25_001993</name>
</gene>
<evidence type="ECO:0000256" key="2">
    <source>
        <dbReference type="SAM" id="Phobius"/>
    </source>
</evidence>
<feature type="region of interest" description="Disordered" evidence="1">
    <location>
        <begin position="197"/>
        <end position="227"/>
    </location>
</feature>
<keyword evidence="2" id="KW-1133">Transmembrane helix</keyword>
<sequence>MESYEEDTRYKYCGVIFSGCICMPIVFFQWGTFGPMAHGTINIPAKRRSDLLNTELAFTGAGESQSALDIISQFSLAKMVLTENDGPTIDTGEKETTLPSSQSPEYQSANLASVSYNHNLAMQETQTYPGEGSMQYAFAPDGTLITGPILMSDPHTGHIICSNCWTLKVEASFRTSGPYSFLNPMCLDCERVYEVKAPPSSLGKRHPDEQTDSESTKRTKKKEGTNA</sequence>